<evidence type="ECO:0000256" key="9">
    <source>
        <dbReference type="ARBA" id="ARBA00023140"/>
    </source>
</evidence>
<evidence type="ECO:0000256" key="7">
    <source>
        <dbReference type="ARBA" id="ARBA00022989"/>
    </source>
</evidence>
<organism evidence="13 14">
    <name type="scientific">Rhamnusium bicolor</name>
    <dbReference type="NCBI Taxonomy" id="1586634"/>
    <lineage>
        <taxon>Eukaryota</taxon>
        <taxon>Metazoa</taxon>
        <taxon>Ecdysozoa</taxon>
        <taxon>Arthropoda</taxon>
        <taxon>Hexapoda</taxon>
        <taxon>Insecta</taxon>
        <taxon>Pterygota</taxon>
        <taxon>Neoptera</taxon>
        <taxon>Endopterygota</taxon>
        <taxon>Coleoptera</taxon>
        <taxon>Polyphaga</taxon>
        <taxon>Cucujiformia</taxon>
        <taxon>Chrysomeloidea</taxon>
        <taxon>Cerambycidae</taxon>
        <taxon>Lepturinae</taxon>
        <taxon>Rhagiini</taxon>
        <taxon>Rhamnusium</taxon>
    </lineage>
</organism>
<keyword evidence="11" id="KW-0968">Cytoplasmic vesicle</keyword>
<evidence type="ECO:0000256" key="4">
    <source>
        <dbReference type="ARBA" id="ARBA00006679"/>
    </source>
</evidence>
<evidence type="ECO:0000256" key="10">
    <source>
        <dbReference type="ARBA" id="ARBA00023186"/>
    </source>
</evidence>
<keyword evidence="5" id="KW-0812">Transmembrane</keyword>
<evidence type="ECO:0000256" key="11">
    <source>
        <dbReference type="ARBA" id="ARBA00023329"/>
    </source>
</evidence>
<keyword evidence="6" id="KW-0256">Endoplasmic reticulum</keyword>
<dbReference type="Proteomes" id="UP001162156">
    <property type="component" value="Unassembled WGS sequence"/>
</dbReference>
<dbReference type="GO" id="GO:0005789">
    <property type="term" value="C:endoplasmic reticulum membrane"/>
    <property type="evidence" value="ECO:0007669"/>
    <property type="project" value="UniProtKB-SubCell"/>
</dbReference>
<evidence type="ECO:0000313" key="14">
    <source>
        <dbReference type="Proteomes" id="UP001162156"/>
    </source>
</evidence>
<evidence type="ECO:0000256" key="2">
    <source>
        <dbReference type="ARBA" id="ARBA00004541"/>
    </source>
</evidence>
<dbReference type="GO" id="GO:2000010">
    <property type="term" value="P:positive regulation of protein localization to cell surface"/>
    <property type="evidence" value="ECO:0007669"/>
    <property type="project" value="TreeGrafter"/>
</dbReference>
<dbReference type="PANTHER" id="PTHR13163:SF0">
    <property type="entry name" value="NOVEL ACETYLCHOLINE RECEPTOR CHAPERONE"/>
    <property type="match status" value="1"/>
</dbReference>
<comment type="caution">
    <text evidence="13">The sequence shown here is derived from an EMBL/GenBank/DDBJ whole genome shotgun (WGS) entry which is preliminary data.</text>
</comment>
<dbReference type="PANTHER" id="PTHR13163">
    <property type="entry name" value="SPINAL CORD EXPRESSION PROTEIN 4"/>
    <property type="match status" value="1"/>
</dbReference>
<evidence type="ECO:0000313" key="13">
    <source>
        <dbReference type="EMBL" id="KAJ8948415.1"/>
    </source>
</evidence>
<dbReference type="GO" id="GO:0051131">
    <property type="term" value="P:chaperone-mediated protein complex assembly"/>
    <property type="evidence" value="ECO:0007669"/>
    <property type="project" value="TreeGrafter"/>
</dbReference>
<evidence type="ECO:0000256" key="8">
    <source>
        <dbReference type="ARBA" id="ARBA00023136"/>
    </source>
</evidence>
<name>A0AAV8YC47_9CUCU</name>
<dbReference type="GO" id="GO:0031410">
    <property type="term" value="C:cytoplasmic vesicle"/>
    <property type="evidence" value="ECO:0007669"/>
    <property type="project" value="UniProtKB-SubCell"/>
</dbReference>
<keyword evidence="9" id="KW-0576">Peroxisome</keyword>
<protein>
    <recommendedName>
        <fullName evidence="12">Novel acetylcholine receptor chaperone</fullName>
    </recommendedName>
</protein>
<evidence type="ECO:0000256" key="6">
    <source>
        <dbReference type="ARBA" id="ARBA00022824"/>
    </source>
</evidence>
<dbReference type="InterPro" id="IPR040399">
    <property type="entry name" value="TMEM35A/B"/>
</dbReference>
<evidence type="ECO:0000256" key="1">
    <source>
        <dbReference type="ARBA" id="ARBA00004477"/>
    </source>
</evidence>
<dbReference type="GO" id="GO:0005778">
    <property type="term" value="C:peroxisomal membrane"/>
    <property type="evidence" value="ECO:0007669"/>
    <property type="project" value="UniProtKB-SubCell"/>
</dbReference>
<evidence type="ECO:0000256" key="3">
    <source>
        <dbReference type="ARBA" id="ARBA00004585"/>
    </source>
</evidence>
<sequence>MVTKSHFDELALDNRFDSDEEYFRVNVYLKVFDVICVELNHRFNGLYQRKEYVKYAKVFPFADALDFKIPSKWYRRAVGALEIICGIAMAFVPNRK</sequence>
<keyword evidence="7" id="KW-1133">Transmembrane helix</keyword>
<dbReference type="EMBL" id="JANEYF010002302">
    <property type="protein sequence ID" value="KAJ8948415.1"/>
    <property type="molecule type" value="Genomic_DNA"/>
</dbReference>
<keyword evidence="14" id="KW-1185">Reference proteome</keyword>
<comment type="subcellular location">
    <subcellularLocation>
        <location evidence="2">Cytoplasmic vesicle</location>
    </subcellularLocation>
    <subcellularLocation>
        <location evidence="1">Endoplasmic reticulum membrane</location>
        <topology evidence="1">Multi-pass membrane protein</topology>
    </subcellularLocation>
    <subcellularLocation>
        <location evidence="3">Peroxisome membrane</location>
        <topology evidence="3">Multi-pass membrane protein</topology>
    </subcellularLocation>
</comment>
<evidence type="ECO:0000256" key="12">
    <source>
        <dbReference type="ARBA" id="ARBA00024424"/>
    </source>
</evidence>
<keyword evidence="10" id="KW-0143">Chaperone</keyword>
<accession>A0AAV8YC47</accession>
<gene>
    <name evidence="13" type="ORF">NQ314_008409</name>
</gene>
<keyword evidence="8" id="KW-0472">Membrane</keyword>
<proteinExistence type="inferred from homology"/>
<reference evidence="13" key="1">
    <citation type="journal article" date="2023" name="Insect Mol. Biol.">
        <title>Genome sequencing provides insights into the evolution of gene families encoding plant cell wall-degrading enzymes in longhorned beetles.</title>
        <authorList>
            <person name="Shin N.R."/>
            <person name="Okamura Y."/>
            <person name="Kirsch R."/>
            <person name="Pauchet Y."/>
        </authorList>
    </citation>
    <scope>NUCLEOTIDE SEQUENCE</scope>
    <source>
        <strain evidence="13">RBIC_L_NR</strain>
    </source>
</reference>
<dbReference type="AlphaFoldDB" id="A0AAV8YC47"/>
<evidence type="ECO:0000256" key="5">
    <source>
        <dbReference type="ARBA" id="ARBA00022692"/>
    </source>
</evidence>
<comment type="similarity">
    <text evidence="4">Belongs to the DoxX family.</text>
</comment>